<dbReference type="GO" id="GO:0005524">
    <property type="term" value="F:ATP binding"/>
    <property type="evidence" value="ECO:0007669"/>
    <property type="project" value="UniProtKB-KW"/>
</dbReference>
<dbReference type="GO" id="GO:0030687">
    <property type="term" value="C:preribosome, large subunit precursor"/>
    <property type="evidence" value="ECO:0007669"/>
    <property type="project" value="TreeGrafter"/>
</dbReference>
<dbReference type="Gene3D" id="3.40.50.300">
    <property type="entry name" value="P-loop containing nucleotide triphosphate hydrolases"/>
    <property type="match status" value="1"/>
</dbReference>
<feature type="domain" description="ATPase dynein-related AAA" evidence="4">
    <location>
        <begin position="434"/>
        <end position="512"/>
    </location>
</feature>
<dbReference type="GO" id="GO:0005634">
    <property type="term" value="C:nucleus"/>
    <property type="evidence" value="ECO:0007669"/>
    <property type="project" value="TreeGrafter"/>
</dbReference>
<proteinExistence type="predicted"/>
<dbReference type="VEuPathDB" id="MicrosporidiaDB:CWI38_1372p0020"/>
<dbReference type="GO" id="GO:0000055">
    <property type="term" value="P:ribosomal large subunit export from nucleus"/>
    <property type="evidence" value="ECO:0007669"/>
    <property type="project" value="TreeGrafter"/>
</dbReference>
<dbReference type="InterPro" id="IPR027417">
    <property type="entry name" value="P-loop_NTPase"/>
</dbReference>
<evidence type="ECO:0000256" key="3">
    <source>
        <dbReference type="SAM" id="MobiDB-lite"/>
    </source>
</evidence>
<dbReference type="PANTHER" id="PTHR48103:SF2">
    <property type="entry name" value="MIDASIN"/>
    <property type="match status" value="1"/>
</dbReference>
<protein>
    <recommendedName>
        <fullName evidence="4">ATPase dynein-related AAA domain-containing protein</fullName>
    </recommendedName>
</protein>
<dbReference type="STRING" id="1176355.A0A4Q9LRB9"/>
<dbReference type="AlphaFoldDB" id="A0A4Q9LRB9"/>
<evidence type="ECO:0000313" key="5">
    <source>
        <dbReference type="EMBL" id="TBU11123.1"/>
    </source>
</evidence>
<dbReference type="GO" id="GO:0000027">
    <property type="term" value="P:ribosomal large subunit assembly"/>
    <property type="evidence" value="ECO:0007669"/>
    <property type="project" value="TreeGrafter"/>
</dbReference>
<feature type="non-terminal residue" evidence="5">
    <location>
        <position position="619"/>
    </location>
</feature>
<dbReference type="PROSITE" id="PS00675">
    <property type="entry name" value="SIGMA54_INTERACT_1"/>
    <property type="match status" value="1"/>
</dbReference>
<sequence>MEINSQNKRLKQTNKTLLQKALHYKIPINIYGTHPHTLISPHFFTIDLRQYTDLSTLIYTVHLTSTHLQYTEGLLTTACKYGYVTVITHTDTNPSIIDYLKPLFNGLLNISNEKFENEIQDGLYNENNRYNGNGLKENNGYNSNGLKESDNNTSCGNSTYNTTPLNNNNTINTPLTNNNTINTPLTNNNTINTPLTDNNTINTPLTNNNTINTPLTKNNTINTPLNNNNTINTLSSILSPFYNPHPNFRIIFTSSTKLQSNNTVHIGPVTYTLPLTPLISLLNTFYPFNKPPTLQDTYFITRLTNRLQSLSLYTAIQQTYIITLKTLKEQKEVEEKIKGFNIEDIDNNTPLVECTYNNTPLNNRTYDNTPYSSTFITNTPLNNNSINNTPLNNKYINKTPLSTNPINNTPSFAPTSQSLVTLSALSSCILYNEPVLLIGETGVGKTHLIQHLSNINNKYLYIYNMSSDTDVSDLLGFYTSVHPISVIEEYVGNIIKREINETPLCYLERIERYINDNRETEGVNDSSKEEGVNDNRETEGVNDSSSNYKGVNDSSETEGVNDSSTNYKGVNDSSTNYKGVSNGTNNYQPFNNSTNMYHPFNNSTNNYNPLNNSTNYNPL</sequence>
<dbReference type="Proteomes" id="UP000292282">
    <property type="component" value="Unassembled WGS sequence"/>
</dbReference>
<dbReference type="OrthoDB" id="5186at2759"/>
<comment type="caution">
    <text evidence="5">The sequence shown here is derived from an EMBL/GenBank/DDBJ whole genome shotgun (WGS) entry which is preliminary data.</text>
</comment>
<feature type="compositionally biased region" description="Basic and acidic residues" evidence="3">
    <location>
        <begin position="520"/>
        <end position="539"/>
    </location>
</feature>
<feature type="compositionally biased region" description="Polar residues" evidence="3">
    <location>
        <begin position="541"/>
        <end position="592"/>
    </location>
</feature>
<dbReference type="SUPFAM" id="SSF52540">
    <property type="entry name" value="P-loop containing nucleoside triphosphate hydrolases"/>
    <property type="match status" value="1"/>
</dbReference>
<name>A0A4Q9LRB9_9MICR</name>
<keyword evidence="6" id="KW-1185">Reference proteome</keyword>
<evidence type="ECO:0000259" key="4">
    <source>
        <dbReference type="Pfam" id="PF07728"/>
    </source>
</evidence>
<keyword evidence="1" id="KW-0547">Nucleotide-binding</keyword>
<evidence type="ECO:0000256" key="2">
    <source>
        <dbReference type="ARBA" id="ARBA00022840"/>
    </source>
</evidence>
<dbReference type="InterPro" id="IPR011704">
    <property type="entry name" value="ATPase_dyneun-rel_AAA"/>
</dbReference>
<organism evidence="5 6">
    <name type="scientific">Hamiltosporidium tvaerminnensis</name>
    <dbReference type="NCBI Taxonomy" id="1176355"/>
    <lineage>
        <taxon>Eukaryota</taxon>
        <taxon>Fungi</taxon>
        <taxon>Fungi incertae sedis</taxon>
        <taxon>Microsporidia</taxon>
        <taxon>Dubosqiidae</taxon>
        <taxon>Hamiltosporidium</taxon>
    </lineage>
</organism>
<dbReference type="Pfam" id="PF07728">
    <property type="entry name" value="AAA_5"/>
    <property type="match status" value="1"/>
</dbReference>
<dbReference type="InterPro" id="IPR025662">
    <property type="entry name" value="Sigma_54_int_dom_ATP-bd_1"/>
</dbReference>
<dbReference type="EMBL" id="PITK01001372">
    <property type="protein sequence ID" value="TBU11123.1"/>
    <property type="molecule type" value="Genomic_DNA"/>
</dbReference>
<evidence type="ECO:0000256" key="1">
    <source>
        <dbReference type="ARBA" id="ARBA00022741"/>
    </source>
</evidence>
<feature type="region of interest" description="Disordered" evidence="3">
    <location>
        <begin position="520"/>
        <end position="592"/>
    </location>
</feature>
<accession>A0A4Q9LRB9</accession>
<keyword evidence="2" id="KW-0067">ATP-binding</keyword>
<reference evidence="5 6" key="1">
    <citation type="submission" date="2017-12" db="EMBL/GenBank/DDBJ databases">
        <authorList>
            <person name="Pombert J.-F."/>
            <person name="Haag K.L."/>
            <person name="Ebert D."/>
        </authorList>
    </citation>
    <scope>NUCLEOTIDE SEQUENCE [LARGE SCALE GENOMIC DNA]</scope>
    <source>
        <strain evidence="5">IL-G-3</strain>
    </source>
</reference>
<evidence type="ECO:0000313" key="6">
    <source>
        <dbReference type="Proteomes" id="UP000292282"/>
    </source>
</evidence>
<gene>
    <name evidence="5" type="ORF">CWI38_1372p0020</name>
</gene>
<dbReference type="GO" id="GO:0016887">
    <property type="term" value="F:ATP hydrolysis activity"/>
    <property type="evidence" value="ECO:0007669"/>
    <property type="project" value="InterPro"/>
</dbReference>
<dbReference type="PANTHER" id="PTHR48103">
    <property type="entry name" value="MIDASIN-RELATED"/>
    <property type="match status" value="1"/>
</dbReference>